<dbReference type="EMBL" id="FOSL01000025">
    <property type="protein sequence ID" value="SFL03380.1"/>
    <property type="molecule type" value="Genomic_DNA"/>
</dbReference>
<dbReference type="CDD" id="cd00093">
    <property type="entry name" value="HTH_XRE"/>
    <property type="match status" value="1"/>
</dbReference>
<reference evidence="6 7" key="1">
    <citation type="submission" date="2016-10" db="EMBL/GenBank/DDBJ databases">
        <authorList>
            <person name="Varghese N."/>
            <person name="Submissions S."/>
        </authorList>
    </citation>
    <scope>NUCLEOTIDE SEQUENCE [LARGE SCALE GENOMIC DNA]</scope>
    <source>
        <strain evidence="6 7">DSM 21822</strain>
    </source>
</reference>
<evidence type="ECO:0000259" key="5">
    <source>
        <dbReference type="PROSITE" id="PS50943"/>
    </source>
</evidence>
<dbReference type="AlphaFoldDB" id="A0A1I4EEG7"/>
<dbReference type="GO" id="GO:0003677">
    <property type="term" value="F:DNA binding"/>
    <property type="evidence" value="ECO:0007669"/>
    <property type="project" value="UniProtKB-KW"/>
</dbReference>
<evidence type="ECO:0000256" key="3">
    <source>
        <dbReference type="ARBA" id="ARBA00023163"/>
    </source>
</evidence>
<proteinExistence type="predicted"/>
<organism evidence="6 7">
    <name type="scientific">Neomesorhizobium albiziae</name>
    <dbReference type="NCBI Taxonomy" id="335020"/>
    <lineage>
        <taxon>Bacteria</taxon>
        <taxon>Pseudomonadati</taxon>
        <taxon>Pseudomonadota</taxon>
        <taxon>Alphaproteobacteria</taxon>
        <taxon>Hyphomicrobiales</taxon>
        <taxon>Phyllobacteriaceae</taxon>
        <taxon>Neomesorhizobium</taxon>
    </lineage>
</organism>
<keyword evidence="7" id="KW-1185">Reference proteome</keyword>
<dbReference type="PANTHER" id="PTHR46797:SF23">
    <property type="entry name" value="HTH-TYPE TRANSCRIPTIONAL REGULATOR SUTR"/>
    <property type="match status" value="1"/>
</dbReference>
<evidence type="ECO:0000313" key="7">
    <source>
        <dbReference type="Proteomes" id="UP000323300"/>
    </source>
</evidence>
<evidence type="ECO:0000256" key="4">
    <source>
        <dbReference type="SAM" id="MobiDB-lite"/>
    </source>
</evidence>
<dbReference type="Gene3D" id="1.10.260.40">
    <property type="entry name" value="lambda repressor-like DNA-binding domains"/>
    <property type="match status" value="1"/>
</dbReference>
<dbReference type="InterPro" id="IPR010982">
    <property type="entry name" value="Lambda_DNA-bd_dom_sf"/>
</dbReference>
<keyword evidence="1" id="KW-0805">Transcription regulation</keyword>
<dbReference type="Pfam" id="PF01381">
    <property type="entry name" value="HTH_3"/>
    <property type="match status" value="1"/>
</dbReference>
<keyword evidence="3" id="KW-0804">Transcription</keyword>
<protein>
    <submittedName>
        <fullName evidence="6">Helix-turn-helix</fullName>
    </submittedName>
</protein>
<evidence type="ECO:0000313" key="6">
    <source>
        <dbReference type="EMBL" id="SFL03380.1"/>
    </source>
</evidence>
<dbReference type="PANTHER" id="PTHR46797">
    <property type="entry name" value="HTH-TYPE TRANSCRIPTIONAL REGULATOR"/>
    <property type="match status" value="1"/>
</dbReference>
<accession>A0A1I4EEG7</accession>
<dbReference type="InterPro" id="IPR001387">
    <property type="entry name" value="Cro/C1-type_HTH"/>
</dbReference>
<evidence type="ECO:0000256" key="2">
    <source>
        <dbReference type="ARBA" id="ARBA00023125"/>
    </source>
</evidence>
<keyword evidence="2" id="KW-0238">DNA-binding</keyword>
<dbReference type="GO" id="GO:0003700">
    <property type="term" value="F:DNA-binding transcription factor activity"/>
    <property type="evidence" value="ECO:0007669"/>
    <property type="project" value="TreeGrafter"/>
</dbReference>
<gene>
    <name evidence="6" type="ORF">SAMN04488498_12512</name>
</gene>
<dbReference type="PROSITE" id="PS50943">
    <property type="entry name" value="HTH_CROC1"/>
    <property type="match status" value="1"/>
</dbReference>
<evidence type="ECO:0000256" key="1">
    <source>
        <dbReference type="ARBA" id="ARBA00023015"/>
    </source>
</evidence>
<dbReference type="SUPFAM" id="SSF47413">
    <property type="entry name" value="lambda repressor-like DNA-binding domains"/>
    <property type="match status" value="1"/>
</dbReference>
<dbReference type="Proteomes" id="UP000323300">
    <property type="component" value="Unassembled WGS sequence"/>
</dbReference>
<dbReference type="InterPro" id="IPR050807">
    <property type="entry name" value="TransReg_Diox_bact_type"/>
</dbReference>
<dbReference type="SMART" id="SM00530">
    <property type="entry name" value="HTH_XRE"/>
    <property type="match status" value="1"/>
</dbReference>
<sequence length="109" mass="12615">MQNVHYSVSSYSEHRRIHRWMKLRGVFGLNVQRLRRERKLSQEQLSFLAQRTRAYISSVEAGRRNATLDTLEILAKALEVEPYELITDPSGDAKRGQVGKSRAQDQSDQ</sequence>
<name>A0A1I4EEG7_9HYPH</name>
<feature type="domain" description="HTH cro/C1-type" evidence="5">
    <location>
        <begin position="31"/>
        <end position="85"/>
    </location>
</feature>
<dbReference type="GO" id="GO:0005829">
    <property type="term" value="C:cytosol"/>
    <property type="evidence" value="ECO:0007669"/>
    <property type="project" value="TreeGrafter"/>
</dbReference>
<feature type="region of interest" description="Disordered" evidence="4">
    <location>
        <begin position="86"/>
        <end position="109"/>
    </location>
</feature>